<sequence length="120" mass="13012">MPSSSRRSLADGRTSVTFRDDDGRRHRHVFATRHLAEQFQHGLAAGQAPAAPVPAGPAPAAPPAHHRSVHPLRQLARTLIDGSPASLALTFLPAPDLDDIEQDWPAPTATQRHLSFLQPR</sequence>
<evidence type="ECO:0000256" key="1">
    <source>
        <dbReference type="SAM" id="MobiDB-lite"/>
    </source>
</evidence>
<protein>
    <submittedName>
        <fullName evidence="2">Uncharacterized protein</fullName>
    </submittedName>
</protein>
<dbReference type="AlphaFoldDB" id="A0A238XJP0"/>
<name>A0A238XJP0_9ACTN</name>
<feature type="region of interest" description="Disordered" evidence="1">
    <location>
        <begin position="41"/>
        <end position="68"/>
    </location>
</feature>
<feature type="region of interest" description="Disordered" evidence="1">
    <location>
        <begin position="1"/>
        <end position="22"/>
    </location>
</feature>
<accession>A0A238XJP0</accession>
<keyword evidence="3" id="KW-1185">Reference proteome</keyword>
<evidence type="ECO:0000313" key="3">
    <source>
        <dbReference type="Proteomes" id="UP000198415"/>
    </source>
</evidence>
<reference evidence="2 3" key="1">
    <citation type="submission" date="2017-06" db="EMBL/GenBank/DDBJ databases">
        <authorList>
            <person name="Kim H.J."/>
            <person name="Triplett B.A."/>
        </authorList>
    </citation>
    <scope>NUCLEOTIDE SEQUENCE [LARGE SCALE GENOMIC DNA]</scope>
    <source>
        <strain evidence="2 3">DSM 43151</strain>
    </source>
</reference>
<gene>
    <name evidence="2" type="ORF">SAMN06264365_103504</name>
</gene>
<proteinExistence type="predicted"/>
<dbReference type="EMBL" id="FZNR01000003">
    <property type="protein sequence ID" value="SNR58930.1"/>
    <property type="molecule type" value="Genomic_DNA"/>
</dbReference>
<feature type="compositionally biased region" description="Pro residues" evidence="1">
    <location>
        <begin position="51"/>
        <end position="62"/>
    </location>
</feature>
<dbReference type="RefSeq" id="WP_089293101.1">
    <property type="nucleotide sequence ID" value="NZ_BOMU01000093.1"/>
</dbReference>
<organism evidence="2 3">
    <name type="scientific">Actinoplanes regularis</name>
    <dbReference type="NCBI Taxonomy" id="52697"/>
    <lineage>
        <taxon>Bacteria</taxon>
        <taxon>Bacillati</taxon>
        <taxon>Actinomycetota</taxon>
        <taxon>Actinomycetes</taxon>
        <taxon>Micromonosporales</taxon>
        <taxon>Micromonosporaceae</taxon>
        <taxon>Actinoplanes</taxon>
    </lineage>
</organism>
<dbReference type="Proteomes" id="UP000198415">
    <property type="component" value="Unassembled WGS sequence"/>
</dbReference>
<evidence type="ECO:0000313" key="2">
    <source>
        <dbReference type="EMBL" id="SNR58930.1"/>
    </source>
</evidence>